<gene>
    <name evidence="4" type="primary">ORF4</name>
</gene>
<keyword evidence="1" id="KW-0813">Transport</keyword>
<protein>
    <submittedName>
        <fullName evidence="4">P4/MP</fullName>
    </submittedName>
</protein>
<accession>A0AAE9NTU1</accession>
<evidence type="ECO:0000256" key="1">
    <source>
        <dbReference type="ARBA" id="ARBA00022448"/>
    </source>
</evidence>
<feature type="compositionally biased region" description="Polar residues" evidence="3">
    <location>
        <begin position="107"/>
        <end position="123"/>
    </location>
</feature>
<name>A0AAE9NTU1_9VIRU</name>
<proteinExistence type="predicted"/>
<evidence type="ECO:0000313" key="4">
    <source>
        <dbReference type="EMBL" id="UWM23166.1"/>
    </source>
</evidence>
<organism evidence="4 5">
    <name type="scientific">Mallotus japonicus virus A</name>
    <dbReference type="NCBI Taxonomy" id="2977935"/>
    <lineage>
        <taxon>Viruses</taxon>
        <taxon>Riboviria</taxon>
        <taxon>Orthornavirae</taxon>
        <taxon>Pisuviricota</taxon>
        <taxon>Pisoniviricetes</taxon>
        <taxon>Sobelivirales</taxon>
        <taxon>Solemoviridae</taxon>
        <taxon>Polerovirus</taxon>
        <taxon>Polerovirus MJVA</taxon>
    </lineage>
</organism>
<dbReference type="EMBL" id="OP122168">
    <property type="protein sequence ID" value="UWM23166.1"/>
    <property type="molecule type" value="Genomic_RNA"/>
</dbReference>
<feature type="region of interest" description="Disordered" evidence="3">
    <location>
        <begin position="107"/>
        <end position="135"/>
    </location>
</feature>
<reference evidence="4" key="1">
    <citation type="journal article" date="2023" name="Acta Virol.">
        <title>High-throughput RNA sequencing analysis of Mallotus japonicus revealed novel polerovirus and amalgavirus.</title>
        <authorList>
            <person name="Choi D."/>
            <person name="Rai M."/>
            <person name="Rai A."/>
            <person name="Shin C."/>
            <person name="Yamazaki M."/>
            <person name="Hahn Y."/>
        </authorList>
    </citation>
    <scope>NUCLEOTIDE SEQUENCE</scope>
    <source>
        <strain evidence="4">MjA</strain>
    </source>
</reference>
<sequence length="157" mass="17294">MGTRGSKGGDGAIVAVGREEQQLEEGQLIRSGFRKGLSNLLSLPPNPAEGEEEIEDAVEEVTWSPQDPLGEGRLNRSVLLYQTSRVIPKGKSTSVPVYLKAQLSRVEYSSPTSSTKYQESSFHLSPKPHQRLRGQLPLSWTQDVLNRRSALSYGDSQ</sequence>
<evidence type="ECO:0000256" key="3">
    <source>
        <dbReference type="SAM" id="MobiDB-lite"/>
    </source>
</evidence>
<dbReference type="Pfam" id="PF01659">
    <property type="entry name" value="Luteo_Vpg"/>
    <property type="match status" value="1"/>
</dbReference>
<dbReference type="InterPro" id="IPR001964">
    <property type="entry name" value="Luteo_VPG"/>
</dbReference>
<keyword evidence="2" id="KW-0916">Viral movement protein</keyword>
<evidence type="ECO:0000256" key="2">
    <source>
        <dbReference type="ARBA" id="ARBA00023031"/>
    </source>
</evidence>
<dbReference type="GO" id="GO:0046740">
    <property type="term" value="P:transport of virus in host, cell to cell"/>
    <property type="evidence" value="ECO:0007669"/>
    <property type="project" value="UniProtKB-KW"/>
</dbReference>
<evidence type="ECO:0000313" key="5">
    <source>
        <dbReference type="Proteomes" id="UP001253454"/>
    </source>
</evidence>
<keyword evidence="5" id="KW-1185">Reference proteome</keyword>
<dbReference type="Proteomes" id="UP001253454">
    <property type="component" value="Segment"/>
</dbReference>